<accession>A0A4R6XI02</accession>
<feature type="transmembrane region" description="Helical" evidence="1">
    <location>
        <begin position="48"/>
        <end position="64"/>
    </location>
</feature>
<proteinExistence type="predicted"/>
<gene>
    <name evidence="2" type="ORF">C8D91_2569</name>
</gene>
<comment type="caution">
    <text evidence="2">The sequence shown here is derived from an EMBL/GenBank/DDBJ whole genome shotgun (WGS) entry which is preliminary data.</text>
</comment>
<evidence type="ECO:0000256" key="1">
    <source>
        <dbReference type="SAM" id="Phobius"/>
    </source>
</evidence>
<feature type="transmembrane region" description="Helical" evidence="1">
    <location>
        <begin position="76"/>
        <end position="94"/>
    </location>
</feature>
<sequence>MDVVSNYTDFLSVFMALIIVGVAVKLALESQSDKTYEIAGKNYSRQKVHTAVMLGLMGLVIQIVSNSIKALDGKSLLFDEKILAAYLVAILVMASKK</sequence>
<reference evidence="2 3" key="1">
    <citation type="submission" date="2019-03" db="EMBL/GenBank/DDBJ databases">
        <title>Genomic Encyclopedia of Type Strains, Phase IV (KMG-IV): sequencing the most valuable type-strain genomes for metagenomic binning, comparative biology and taxonomic classification.</title>
        <authorList>
            <person name="Goeker M."/>
        </authorList>
    </citation>
    <scope>NUCLEOTIDE SEQUENCE [LARGE SCALE GENOMIC DNA]</scope>
    <source>
        <strain evidence="2 3">DSM 25488</strain>
    </source>
</reference>
<organism evidence="2 3">
    <name type="scientific">Marinicella litoralis</name>
    <dbReference type="NCBI Taxonomy" id="644220"/>
    <lineage>
        <taxon>Bacteria</taxon>
        <taxon>Pseudomonadati</taxon>
        <taxon>Pseudomonadota</taxon>
        <taxon>Gammaproteobacteria</taxon>
        <taxon>Lysobacterales</taxon>
        <taxon>Marinicellaceae</taxon>
        <taxon>Marinicella</taxon>
    </lineage>
</organism>
<keyword evidence="1" id="KW-0812">Transmembrane</keyword>
<dbReference type="Proteomes" id="UP000295724">
    <property type="component" value="Unassembled WGS sequence"/>
</dbReference>
<dbReference type="EMBL" id="SNZB01000006">
    <property type="protein sequence ID" value="TDR17510.1"/>
    <property type="molecule type" value="Genomic_DNA"/>
</dbReference>
<keyword evidence="1" id="KW-1133">Transmembrane helix</keyword>
<evidence type="ECO:0000313" key="2">
    <source>
        <dbReference type="EMBL" id="TDR17510.1"/>
    </source>
</evidence>
<keyword evidence="1" id="KW-0472">Membrane</keyword>
<dbReference type="AlphaFoldDB" id="A0A4R6XI02"/>
<protein>
    <submittedName>
        <fullName evidence="2">Uncharacterized protein</fullName>
    </submittedName>
</protein>
<keyword evidence="3" id="KW-1185">Reference proteome</keyword>
<feature type="transmembrane region" description="Helical" evidence="1">
    <location>
        <begin position="6"/>
        <end position="28"/>
    </location>
</feature>
<dbReference type="RefSeq" id="WP_133566543.1">
    <property type="nucleotide sequence ID" value="NZ_NIHB01000002.1"/>
</dbReference>
<evidence type="ECO:0000313" key="3">
    <source>
        <dbReference type="Proteomes" id="UP000295724"/>
    </source>
</evidence>
<name>A0A4R6XI02_9GAMM</name>